<evidence type="ECO:0000256" key="1">
    <source>
        <dbReference type="ARBA" id="ARBA00004141"/>
    </source>
</evidence>
<dbReference type="InterPro" id="IPR011701">
    <property type="entry name" value="MFS"/>
</dbReference>
<protein>
    <recommendedName>
        <fullName evidence="3">Major facilitator superfamily (MFS) profile domain-containing protein</fullName>
    </recommendedName>
</protein>
<reference evidence="4 5" key="1">
    <citation type="submission" date="2024-03" db="EMBL/GenBank/DDBJ databases">
        <title>Adaptation during the transition from Ophiocordyceps entomopathogen to insect associate is accompanied by gene loss and intensified selection.</title>
        <authorList>
            <person name="Ward C.M."/>
            <person name="Onetto C.A."/>
            <person name="Borneman A.R."/>
        </authorList>
    </citation>
    <scope>NUCLEOTIDE SEQUENCE [LARGE SCALE GENOMIC DNA]</scope>
    <source>
        <strain evidence="4">AWRI1</strain>
        <tissue evidence="4">Single Adult Female</tissue>
    </source>
</reference>
<dbReference type="InterPro" id="IPR020846">
    <property type="entry name" value="MFS_dom"/>
</dbReference>
<keyword evidence="2" id="KW-0472">Membrane</keyword>
<dbReference type="Gene3D" id="1.20.1250.20">
    <property type="entry name" value="MFS general substrate transporter like domains"/>
    <property type="match status" value="2"/>
</dbReference>
<feature type="transmembrane region" description="Helical" evidence="2">
    <location>
        <begin position="534"/>
        <end position="553"/>
    </location>
</feature>
<evidence type="ECO:0000313" key="5">
    <source>
        <dbReference type="Proteomes" id="UP001367676"/>
    </source>
</evidence>
<feature type="transmembrane region" description="Helical" evidence="2">
    <location>
        <begin position="449"/>
        <end position="471"/>
    </location>
</feature>
<proteinExistence type="predicted"/>
<feature type="transmembrane region" description="Helical" evidence="2">
    <location>
        <begin position="142"/>
        <end position="164"/>
    </location>
</feature>
<dbReference type="Proteomes" id="UP001367676">
    <property type="component" value="Unassembled WGS sequence"/>
</dbReference>
<gene>
    <name evidence="4" type="ORF">V9T40_002859</name>
</gene>
<feature type="transmembrane region" description="Helical" evidence="2">
    <location>
        <begin position="345"/>
        <end position="364"/>
    </location>
</feature>
<dbReference type="PANTHER" id="PTHR48021:SF1">
    <property type="entry name" value="GH07001P-RELATED"/>
    <property type="match status" value="1"/>
</dbReference>
<dbReference type="GO" id="GO:0022857">
    <property type="term" value="F:transmembrane transporter activity"/>
    <property type="evidence" value="ECO:0007669"/>
    <property type="project" value="InterPro"/>
</dbReference>
<feature type="transmembrane region" description="Helical" evidence="2">
    <location>
        <begin position="118"/>
        <end position="136"/>
    </location>
</feature>
<evidence type="ECO:0000313" key="4">
    <source>
        <dbReference type="EMBL" id="KAK7591246.1"/>
    </source>
</evidence>
<feature type="transmembrane region" description="Helical" evidence="2">
    <location>
        <begin position="483"/>
        <end position="505"/>
    </location>
</feature>
<dbReference type="PROSITE" id="PS50850">
    <property type="entry name" value="MFS"/>
    <property type="match status" value="2"/>
</dbReference>
<dbReference type="EMBL" id="JBBCAQ010000022">
    <property type="protein sequence ID" value="KAK7591246.1"/>
    <property type="molecule type" value="Genomic_DNA"/>
</dbReference>
<dbReference type="InterPro" id="IPR050549">
    <property type="entry name" value="MFS_Trehalose_Transporter"/>
</dbReference>
<dbReference type="GO" id="GO:0016020">
    <property type="term" value="C:membrane"/>
    <property type="evidence" value="ECO:0007669"/>
    <property type="project" value="UniProtKB-SubCell"/>
</dbReference>
<feature type="transmembrane region" description="Helical" evidence="2">
    <location>
        <begin position="407"/>
        <end position="429"/>
    </location>
</feature>
<dbReference type="AlphaFoldDB" id="A0AAN9TXL4"/>
<evidence type="ECO:0000256" key="2">
    <source>
        <dbReference type="SAM" id="Phobius"/>
    </source>
</evidence>
<dbReference type="InterPro" id="IPR036259">
    <property type="entry name" value="MFS_trans_sf"/>
</dbReference>
<name>A0AAN9TXL4_9HEMI</name>
<feature type="domain" description="Major facilitator superfamily (MFS) profile" evidence="3">
    <location>
        <begin position="1"/>
        <end position="434"/>
    </location>
</feature>
<feature type="transmembrane region" description="Helical" evidence="2">
    <location>
        <begin position="685"/>
        <end position="708"/>
    </location>
</feature>
<dbReference type="Pfam" id="PF07690">
    <property type="entry name" value="MFS_1"/>
    <property type="match status" value="2"/>
</dbReference>
<feature type="transmembrane region" description="Helical" evidence="2">
    <location>
        <begin position="755"/>
        <end position="775"/>
    </location>
</feature>
<accession>A0AAN9TXL4</accession>
<feature type="domain" description="Major facilitator superfamily (MFS) profile" evidence="3">
    <location>
        <begin position="428"/>
        <end position="896"/>
    </location>
</feature>
<keyword evidence="5" id="KW-1185">Reference proteome</keyword>
<organism evidence="4 5">
    <name type="scientific">Parthenolecanium corni</name>
    <dbReference type="NCBI Taxonomy" id="536013"/>
    <lineage>
        <taxon>Eukaryota</taxon>
        <taxon>Metazoa</taxon>
        <taxon>Ecdysozoa</taxon>
        <taxon>Arthropoda</taxon>
        <taxon>Hexapoda</taxon>
        <taxon>Insecta</taxon>
        <taxon>Pterygota</taxon>
        <taxon>Neoptera</taxon>
        <taxon>Paraneoptera</taxon>
        <taxon>Hemiptera</taxon>
        <taxon>Sternorrhyncha</taxon>
        <taxon>Coccoidea</taxon>
        <taxon>Coccidae</taxon>
        <taxon>Parthenolecanium</taxon>
    </lineage>
</organism>
<feature type="transmembrane region" description="Helical" evidence="2">
    <location>
        <begin position="287"/>
        <end position="307"/>
    </location>
</feature>
<feature type="transmembrane region" description="Helical" evidence="2">
    <location>
        <begin position="228"/>
        <end position="251"/>
    </location>
</feature>
<sequence>MPTFLSAVNHTYPAIALPQMKLDMNATSWFASVSIFASPLSIIIIGFLIDRFGRKVTLLYCIAPSIGGWLLLYWEYNVPLILLGQALNGLSMSTGYYPIQVYAGECLMADNIRMRNVFMTWIGLSTSIGTTVTLIMGNIFNYHEICLLMLVISISMLFTFFLVIPESPVWLYRKGRTGDAEWSQKRLGITQSIFKSTMKKQSELHVQDESSCFTQLQKIIRPDVYKPTFILSMICIVFSLCGTTTVTTYVINVIQNTVPGGHTPQRSNQTNDSISQTILGAQDELQLSYQLSLYGGLFMCLGSLLSVPGLPRLGLKKMLITTKSCFVLAMLIVFLGSEVKPDGHIVFRVVGVAIIAFLMGFEVGPRMSFLGDVFPVDAKGFASIPTFIGSIFKAISYKMFPYLRAEFGGYIFCIFAAMSFIATFLIYFFVPEVVGRTLEDINKEYADEIIFGIVLVMPTFLSSVNTAYPAVALPQMNLDINTASWFASVSILASPISVVIVGLLIDKFGRKLTLLYCIAPSICGWWLLHLDSSIALLLLGQALNGLTINAGFYPVQVYAGECIMADNVRMRNIFMTWISLSTSFGTTLTLIMGNFFDYHEITLIFFAMSVSLLAVFFLIIPESPVWLYRKGRMGDAEWSQKRLGMTQSIFISSVKKQFQQPFIQDTSSFFQKVQKITRPDVYKPTIILSLTAILLSWCGTVTVITYMINVIQNTIPGVESNLPEMGNHTENDFISQVIRAKALDARAEMQISYQLSLYSGFFMCLGSIVSVFVLPRLGLKKMLIASKFCLIFALLTLTYGSEIEPDSHIRVVGVTIMTFLVGLEFGPRMSFAGDVFPVDAKGFASVPALAGSTSIALCNKFFPYLRVEFGGYAYCFYAAICLIGVIFIHFFVPEVVGRTLEDINKEYVDDIDK</sequence>
<dbReference type="PANTHER" id="PTHR48021">
    <property type="match status" value="1"/>
</dbReference>
<feature type="transmembrane region" description="Helical" evidence="2">
    <location>
        <begin position="319"/>
        <end position="339"/>
    </location>
</feature>
<feature type="transmembrane region" description="Helical" evidence="2">
    <location>
        <begin position="869"/>
        <end position="892"/>
    </location>
</feature>
<feature type="transmembrane region" description="Helical" evidence="2">
    <location>
        <begin position="56"/>
        <end position="74"/>
    </location>
</feature>
<dbReference type="SUPFAM" id="SSF103473">
    <property type="entry name" value="MFS general substrate transporter"/>
    <property type="match status" value="2"/>
</dbReference>
<feature type="transmembrane region" description="Helical" evidence="2">
    <location>
        <begin position="574"/>
        <end position="595"/>
    </location>
</feature>
<keyword evidence="2" id="KW-0812">Transmembrane</keyword>
<keyword evidence="2" id="KW-1133">Transmembrane helix</keyword>
<comment type="subcellular location">
    <subcellularLocation>
        <location evidence="1">Membrane</location>
        <topology evidence="1">Multi-pass membrane protein</topology>
    </subcellularLocation>
</comment>
<feature type="transmembrane region" description="Helical" evidence="2">
    <location>
        <begin position="601"/>
        <end position="620"/>
    </location>
</feature>
<comment type="caution">
    <text evidence="4">The sequence shown here is derived from an EMBL/GenBank/DDBJ whole genome shotgun (WGS) entry which is preliminary data.</text>
</comment>
<feature type="transmembrane region" description="Helical" evidence="2">
    <location>
        <begin position="512"/>
        <end position="528"/>
    </location>
</feature>
<feature type="transmembrane region" description="Helical" evidence="2">
    <location>
        <begin position="29"/>
        <end position="49"/>
    </location>
</feature>
<evidence type="ECO:0000259" key="3">
    <source>
        <dbReference type="PROSITE" id="PS50850"/>
    </source>
</evidence>